<feature type="binding site" evidence="7 10">
    <location>
        <position position="291"/>
    </location>
    <ligand>
        <name>Mg(2+)</name>
        <dbReference type="ChEBI" id="CHEBI:18420"/>
    </ligand>
</feature>
<keyword evidence="5 7" id="KW-0658">Purine biosynthesis</keyword>
<dbReference type="AlphaFoldDB" id="A0A3Q9HRQ6"/>
<dbReference type="KEGG" id="aft:BBF96_12985"/>
<dbReference type="Gene3D" id="3.60.20.10">
    <property type="entry name" value="Glutamine Phosphoribosylpyrophosphate, subunit 1, domain 1"/>
    <property type="match status" value="1"/>
</dbReference>
<comment type="pathway">
    <text evidence="1 7 8">Purine metabolism; IMP biosynthesis via de novo pathway; N(1)-(5-phospho-D-ribosyl)glycinamide from 5-phospho-alpha-D-ribose 1-diphosphate: step 1/2.</text>
</comment>
<dbReference type="PIRSF" id="PIRSF000485">
    <property type="entry name" value="Amd_phspho_trans"/>
    <property type="match status" value="1"/>
</dbReference>
<evidence type="ECO:0000259" key="12">
    <source>
        <dbReference type="PROSITE" id="PS51278"/>
    </source>
</evidence>
<evidence type="ECO:0000256" key="10">
    <source>
        <dbReference type="PIRSR" id="PIRSR000485-2"/>
    </source>
</evidence>
<dbReference type="InterPro" id="IPR017932">
    <property type="entry name" value="GATase_2_dom"/>
</dbReference>
<keyword evidence="14" id="KW-1185">Reference proteome</keyword>
<evidence type="ECO:0000256" key="7">
    <source>
        <dbReference type="HAMAP-Rule" id="MF_01931"/>
    </source>
</evidence>
<dbReference type="Proteomes" id="UP000267250">
    <property type="component" value="Chromosome"/>
</dbReference>
<dbReference type="PANTHER" id="PTHR11907">
    <property type="entry name" value="AMIDOPHOSPHORIBOSYLTRANSFERASE"/>
    <property type="match status" value="1"/>
</dbReference>
<dbReference type="Gene3D" id="3.40.50.2020">
    <property type="match status" value="1"/>
</dbReference>
<keyword evidence="6 7" id="KW-0315">Glutamine amidotransferase</keyword>
<dbReference type="GO" id="GO:0006189">
    <property type="term" value="P:'de novo' IMP biosynthetic process"/>
    <property type="evidence" value="ECO:0007669"/>
    <property type="project" value="UniProtKB-UniRule"/>
</dbReference>
<keyword evidence="3 7" id="KW-0328">Glycosyltransferase</keyword>
<dbReference type="Pfam" id="PF13537">
    <property type="entry name" value="GATase_7"/>
    <property type="match status" value="1"/>
</dbReference>
<dbReference type="SUPFAM" id="SSF53271">
    <property type="entry name" value="PRTase-like"/>
    <property type="match status" value="1"/>
</dbReference>
<evidence type="ECO:0000256" key="11">
    <source>
        <dbReference type="PIRSR" id="PIRSR000485-3"/>
    </source>
</evidence>
<evidence type="ECO:0000313" key="14">
    <source>
        <dbReference type="Proteomes" id="UP000267250"/>
    </source>
</evidence>
<dbReference type="PROSITE" id="PS51278">
    <property type="entry name" value="GATASE_TYPE_2"/>
    <property type="match status" value="1"/>
</dbReference>
<evidence type="ECO:0000313" key="13">
    <source>
        <dbReference type="EMBL" id="AZR74232.1"/>
    </source>
</evidence>
<dbReference type="GO" id="GO:0009113">
    <property type="term" value="P:purine nucleobase biosynthetic process"/>
    <property type="evidence" value="ECO:0007669"/>
    <property type="project" value="UniProtKB-UniRule"/>
</dbReference>
<comment type="similarity">
    <text evidence="2 7 8">In the C-terminal section; belongs to the purine/pyrimidine phosphoribosyltransferase family.</text>
</comment>
<dbReference type="EC" id="2.4.2.14" evidence="7"/>
<evidence type="ECO:0000256" key="9">
    <source>
        <dbReference type="PIRSR" id="PIRSR000485-1"/>
    </source>
</evidence>
<feature type="active site" description="Nucleophile" evidence="7 9">
    <location>
        <position position="11"/>
    </location>
</feature>
<dbReference type="CDD" id="cd00715">
    <property type="entry name" value="GPATase_N"/>
    <property type="match status" value="1"/>
</dbReference>
<feature type="binding site" evidence="7 11">
    <location>
        <position position="390"/>
    </location>
    <ligand>
        <name>[4Fe-4S] cluster</name>
        <dbReference type="ChEBI" id="CHEBI:49883"/>
    </ligand>
</feature>
<proteinExistence type="inferred from homology"/>
<comment type="cofactor">
    <cofactor evidence="7 11">
        <name>[4Fe-4S] cluster</name>
        <dbReference type="ChEBI" id="CHEBI:49883"/>
    </cofactor>
    <text evidence="7 11">Binds 1 [4Fe-4S] cluster per subunit.</text>
</comment>
<dbReference type="EMBL" id="CP016379">
    <property type="protein sequence ID" value="AZR74232.1"/>
    <property type="molecule type" value="Genomic_DNA"/>
</dbReference>
<feature type="domain" description="Glutamine amidotransferase type-2" evidence="12">
    <location>
        <begin position="11"/>
        <end position="229"/>
    </location>
</feature>
<keyword evidence="4 7" id="KW-0808">Transferase</keyword>
<dbReference type="InterPro" id="IPR029057">
    <property type="entry name" value="PRTase-like"/>
</dbReference>
<dbReference type="UniPathway" id="UPA00074">
    <property type="reaction ID" value="UER00124"/>
</dbReference>
<evidence type="ECO:0000256" key="6">
    <source>
        <dbReference type="ARBA" id="ARBA00022962"/>
    </source>
</evidence>
<comment type="cofactor">
    <cofactor evidence="7 10">
        <name>Mg(2+)</name>
        <dbReference type="ChEBI" id="CHEBI:18420"/>
    </cofactor>
    <text evidence="7 10">Binds 1 Mg(2+) ion per subunit.</text>
</comment>
<evidence type="ECO:0000256" key="3">
    <source>
        <dbReference type="ARBA" id="ARBA00022676"/>
    </source>
</evidence>
<evidence type="ECO:0000256" key="8">
    <source>
        <dbReference type="PIRNR" id="PIRNR000485"/>
    </source>
</evidence>
<dbReference type="RefSeq" id="WP_127017588.1">
    <property type="nucleotide sequence ID" value="NZ_CP016379.1"/>
</dbReference>
<dbReference type="SUPFAM" id="SSF56235">
    <property type="entry name" value="N-terminal nucleophile aminohydrolases (Ntn hydrolases)"/>
    <property type="match status" value="1"/>
</dbReference>
<dbReference type="GO" id="GO:0051539">
    <property type="term" value="F:4 iron, 4 sulfur cluster binding"/>
    <property type="evidence" value="ECO:0007669"/>
    <property type="project" value="UniProtKB-KW"/>
</dbReference>
<evidence type="ECO:0000256" key="1">
    <source>
        <dbReference type="ARBA" id="ARBA00005209"/>
    </source>
</evidence>
<dbReference type="Pfam" id="PF00156">
    <property type="entry name" value="Pribosyltran"/>
    <property type="match status" value="1"/>
</dbReference>
<evidence type="ECO:0000256" key="4">
    <source>
        <dbReference type="ARBA" id="ARBA00022679"/>
    </source>
</evidence>
<dbReference type="GO" id="GO:0000287">
    <property type="term" value="F:magnesium ion binding"/>
    <property type="evidence" value="ECO:0007669"/>
    <property type="project" value="UniProtKB-UniRule"/>
</dbReference>
<dbReference type="OrthoDB" id="9801213at2"/>
<feature type="binding site" evidence="7 11">
    <location>
        <position position="441"/>
    </location>
    <ligand>
        <name>[4Fe-4S] cluster</name>
        <dbReference type="ChEBI" id="CHEBI:49883"/>
    </ligand>
</feature>
<reference evidence="13 14" key="1">
    <citation type="submission" date="2016-07" db="EMBL/GenBank/DDBJ databases">
        <title>Genome and transcriptome analysis of iron-reducing fermentative bacteria Anoxybacter fermentans.</title>
        <authorList>
            <person name="Zeng X."/>
            <person name="Shao Z."/>
        </authorList>
    </citation>
    <scope>NUCLEOTIDE SEQUENCE [LARGE SCALE GENOMIC DNA]</scope>
    <source>
        <strain evidence="13 14">DY22613</strain>
    </source>
</reference>
<keyword evidence="7" id="KW-0004">4Fe-4S</keyword>
<keyword evidence="7 11" id="KW-0408">Iron</keyword>
<dbReference type="NCBIfam" id="TIGR01134">
    <property type="entry name" value="purF"/>
    <property type="match status" value="1"/>
</dbReference>
<comment type="function">
    <text evidence="7">Catalyzes the formation of phosphoribosylamine from phosphoribosylpyrophosphate (PRPP) and glutamine.</text>
</comment>
<keyword evidence="7 11" id="KW-0411">Iron-sulfur</keyword>
<name>A0A3Q9HRQ6_9FIRM</name>
<dbReference type="InterPro" id="IPR000836">
    <property type="entry name" value="PRTase_dom"/>
</dbReference>
<protein>
    <recommendedName>
        <fullName evidence="7">Amidophosphoribosyltransferase</fullName>
        <shortName evidence="7">ATase</shortName>
        <ecNumber evidence="7">2.4.2.14</ecNumber>
    </recommendedName>
    <alternativeName>
        <fullName evidence="7">Glutamine phosphoribosylpyrophosphate amidotransferase</fullName>
        <shortName evidence="7">GPATase</shortName>
    </alternativeName>
</protein>
<keyword evidence="7 10" id="KW-0460">Magnesium</keyword>
<evidence type="ECO:0000256" key="5">
    <source>
        <dbReference type="ARBA" id="ARBA00022755"/>
    </source>
</evidence>
<evidence type="ECO:0000256" key="2">
    <source>
        <dbReference type="ARBA" id="ARBA00010138"/>
    </source>
</evidence>
<comment type="catalytic activity">
    <reaction evidence="7 8">
        <text>5-phospho-beta-D-ribosylamine + L-glutamate + diphosphate = 5-phospho-alpha-D-ribose 1-diphosphate + L-glutamine + H2O</text>
        <dbReference type="Rhea" id="RHEA:14905"/>
        <dbReference type="ChEBI" id="CHEBI:15377"/>
        <dbReference type="ChEBI" id="CHEBI:29985"/>
        <dbReference type="ChEBI" id="CHEBI:33019"/>
        <dbReference type="ChEBI" id="CHEBI:58017"/>
        <dbReference type="ChEBI" id="CHEBI:58359"/>
        <dbReference type="ChEBI" id="CHEBI:58681"/>
        <dbReference type="EC" id="2.4.2.14"/>
    </reaction>
</comment>
<sequence length="469" mass="51559">MYYEPKIKEECGIFGIFGRKNASQLTYFGLHALQHRGQESAGIVVSEDGDFSIHKGMGLVSSVFGENNLRKLKGDRAIGHVRYSTTGSSLLSNAQPLLINSGKGMLALAHNGNLVNGYKIRRQLEKEGSIFHTTLDTEVIAHLIARSREKNIEDSILDCLKQIKGAFSLVLLTKDNLYGIRDPYGFRPLSLGKLGDGYVLASETCALDIVGAEYVRDIKPGEMVIINSQGVCSIQYAEGHSAFCIFEFIYFARPDSIIGGQNVHLARMEMGRALAREMSAEIDVVVPVPDSGISAAQGFAEEKGIPFQWGLIKNRYVGRTFISPEPEIRDIKVKLKLNPICEIIKGKRVLLIDDSIVRGTTSKRIIKMLKEKGAKEVHFGVSSPPVVYPCYYGLDTSNRRELIAARMSVEEICNYIGADSLTYLSQAGMLKALARTELGFCTACFDGNYPIGKGTGKYSLEEGRKCCGV</sequence>
<feature type="binding site" evidence="7 11">
    <location>
        <position position="244"/>
    </location>
    <ligand>
        <name>[4Fe-4S] cluster</name>
        <dbReference type="ChEBI" id="CHEBI:49883"/>
    </ligand>
</feature>
<dbReference type="InterPro" id="IPR035584">
    <property type="entry name" value="PurF_N"/>
</dbReference>
<accession>A0A3Q9HRQ6</accession>
<dbReference type="CDD" id="cd06223">
    <property type="entry name" value="PRTases_typeI"/>
    <property type="match status" value="1"/>
</dbReference>
<dbReference type="GO" id="GO:0004044">
    <property type="term" value="F:amidophosphoribosyltransferase activity"/>
    <property type="evidence" value="ECO:0007669"/>
    <property type="project" value="UniProtKB-UniRule"/>
</dbReference>
<dbReference type="HAMAP" id="MF_01931">
    <property type="entry name" value="PurF"/>
    <property type="match status" value="1"/>
</dbReference>
<feature type="binding site" evidence="7 10">
    <location>
        <position position="354"/>
    </location>
    <ligand>
        <name>Mg(2+)</name>
        <dbReference type="ChEBI" id="CHEBI:18420"/>
    </ligand>
</feature>
<feature type="binding site" evidence="7 11">
    <location>
        <position position="444"/>
    </location>
    <ligand>
        <name>[4Fe-4S] cluster</name>
        <dbReference type="ChEBI" id="CHEBI:49883"/>
    </ligand>
</feature>
<organism evidence="13 14">
    <name type="scientific">Anoxybacter fermentans</name>
    <dbReference type="NCBI Taxonomy" id="1323375"/>
    <lineage>
        <taxon>Bacteria</taxon>
        <taxon>Bacillati</taxon>
        <taxon>Bacillota</taxon>
        <taxon>Clostridia</taxon>
        <taxon>Halanaerobiales</taxon>
        <taxon>Anoxybacter</taxon>
    </lineage>
</organism>
<feature type="binding site" evidence="7 10">
    <location>
        <position position="353"/>
    </location>
    <ligand>
        <name>Mg(2+)</name>
        <dbReference type="ChEBI" id="CHEBI:18420"/>
    </ligand>
</feature>
<dbReference type="InterPro" id="IPR005854">
    <property type="entry name" value="PurF"/>
</dbReference>
<dbReference type="InterPro" id="IPR029055">
    <property type="entry name" value="Ntn_hydrolases_N"/>
</dbReference>
<keyword evidence="7 10" id="KW-0479">Metal-binding</keyword>
<gene>
    <name evidence="7" type="primary">purF</name>
    <name evidence="13" type="ORF">BBF96_12985</name>
</gene>